<feature type="transmembrane region" description="Helical" evidence="1">
    <location>
        <begin position="6"/>
        <end position="34"/>
    </location>
</feature>
<accession>A0A3N4J6G9</accession>
<evidence type="ECO:0000313" key="2">
    <source>
        <dbReference type="EMBL" id="RPA92648.1"/>
    </source>
</evidence>
<gene>
    <name evidence="2" type="ORF">L873DRAFT_1817293</name>
</gene>
<keyword evidence="1" id="KW-0472">Membrane</keyword>
<dbReference type="EMBL" id="ML120468">
    <property type="protein sequence ID" value="RPA92648.1"/>
    <property type="molecule type" value="Genomic_DNA"/>
</dbReference>
<dbReference type="Proteomes" id="UP000276215">
    <property type="component" value="Unassembled WGS sequence"/>
</dbReference>
<keyword evidence="1" id="KW-1133">Transmembrane helix</keyword>
<keyword evidence="3" id="KW-1185">Reference proteome</keyword>
<dbReference type="AlphaFoldDB" id="A0A3N4J6G9"/>
<sequence>MPAFFFIFFLHLIAWIPLIFYAFFYFIVGGWGWVSGTPLKERAPTAPYSTVKYGRGSKQAVQKTQMRGLQTHPCTALIPHRISSTVPSSSHFTVLRSYIPWIWHGTKTINYHS</sequence>
<evidence type="ECO:0000313" key="3">
    <source>
        <dbReference type="Proteomes" id="UP000276215"/>
    </source>
</evidence>
<name>A0A3N4J6G9_9PEZI</name>
<reference evidence="2 3" key="1">
    <citation type="journal article" date="2018" name="Nat. Ecol. Evol.">
        <title>Pezizomycetes genomes reveal the molecular basis of ectomycorrhizal truffle lifestyle.</title>
        <authorList>
            <person name="Murat C."/>
            <person name="Payen T."/>
            <person name="Noel B."/>
            <person name="Kuo A."/>
            <person name="Morin E."/>
            <person name="Chen J."/>
            <person name="Kohler A."/>
            <person name="Krizsan K."/>
            <person name="Balestrini R."/>
            <person name="Da Silva C."/>
            <person name="Montanini B."/>
            <person name="Hainaut M."/>
            <person name="Levati E."/>
            <person name="Barry K.W."/>
            <person name="Belfiori B."/>
            <person name="Cichocki N."/>
            <person name="Clum A."/>
            <person name="Dockter R.B."/>
            <person name="Fauchery L."/>
            <person name="Guy J."/>
            <person name="Iotti M."/>
            <person name="Le Tacon F."/>
            <person name="Lindquist E.A."/>
            <person name="Lipzen A."/>
            <person name="Malagnac F."/>
            <person name="Mello A."/>
            <person name="Molinier V."/>
            <person name="Miyauchi S."/>
            <person name="Poulain J."/>
            <person name="Riccioni C."/>
            <person name="Rubini A."/>
            <person name="Sitrit Y."/>
            <person name="Splivallo R."/>
            <person name="Traeger S."/>
            <person name="Wang M."/>
            <person name="Zifcakova L."/>
            <person name="Wipf D."/>
            <person name="Zambonelli A."/>
            <person name="Paolocci F."/>
            <person name="Nowrousian M."/>
            <person name="Ottonello S."/>
            <person name="Baldrian P."/>
            <person name="Spatafora J.W."/>
            <person name="Henrissat B."/>
            <person name="Nagy L.G."/>
            <person name="Aury J.M."/>
            <person name="Wincker P."/>
            <person name="Grigoriev I.V."/>
            <person name="Bonfante P."/>
            <person name="Martin F.M."/>
        </authorList>
    </citation>
    <scope>NUCLEOTIDE SEQUENCE [LARGE SCALE GENOMIC DNA]</scope>
    <source>
        <strain evidence="2 3">120613-1</strain>
    </source>
</reference>
<keyword evidence="1" id="KW-0812">Transmembrane</keyword>
<proteinExistence type="predicted"/>
<evidence type="ECO:0000256" key="1">
    <source>
        <dbReference type="SAM" id="Phobius"/>
    </source>
</evidence>
<organism evidence="2 3">
    <name type="scientific">Choiromyces venosus 120613-1</name>
    <dbReference type="NCBI Taxonomy" id="1336337"/>
    <lineage>
        <taxon>Eukaryota</taxon>
        <taxon>Fungi</taxon>
        <taxon>Dikarya</taxon>
        <taxon>Ascomycota</taxon>
        <taxon>Pezizomycotina</taxon>
        <taxon>Pezizomycetes</taxon>
        <taxon>Pezizales</taxon>
        <taxon>Tuberaceae</taxon>
        <taxon>Choiromyces</taxon>
    </lineage>
</organism>
<protein>
    <submittedName>
        <fullName evidence="2">Uncharacterized protein</fullName>
    </submittedName>
</protein>